<gene>
    <name evidence="1" type="ORF">ACFQE1_14825</name>
</gene>
<evidence type="ECO:0000313" key="1">
    <source>
        <dbReference type="EMBL" id="MFC6725616.1"/>
    </source>
</evidence>
<name>A0ABD5S1X4_9EURY</name>
<sequence length="70" mass="7211">VAGCVLVAERDELRDVLSAVYGELGVAFDPMSVGTVADAGGPSDPEPVRAALEDVFAGEGKRTVEYVDDG</sequence>
<dbReference type="Proteomes" id="UP001596328">
    <property type="component" value="Unassembled WGS sequence"/>
</dbReference>
<keyword evidence="2" id="KW-1185">Reference proteome</keyword>
<organism evidence="1 2">
    <name type="scientific">Halobium palmae</name>
    <dbReference type="NCBI Taxonomy" id="1776492"/>
    <lineage>
        <taxon>Archaea</taxon>
        <taxon>Methanobacteriati</taxon>
        <taxon>Methanobacteriota</taxon>
        <taxon>Stenosarchaea group</taxon>
        <taxon>Halobacteria</taxon>
        <taxon>Halobacteriales</taxon>
        <taxon>Haloferacaceae</taxon>
        <taxon>Halobium</taxon>
    </lineage>
</organism>
<dbReference type="EMBL" id="JBHSWU010000616">
    <property type="protein sequence ID" value="MFC6725616.1"/>
    <property type="molecule type" value="Genomic_DNA"/>
</dbReference>
<dbReference type="GO" id="GO:0016874">
    <property type="term" value="F:ligase activity"/>
    <property type="evidence" value="ECO:0007669"/>
    <property type="project" value="UniProtKB-KW"/>
</dbReference>
<reference evidence="1 2" key="1">
    <citation type="journal article" date="2019" name="Int. J. Syst. Evol. Microbiol.">
        <title>The Global Catalogue of Microorganisms (GCM) 10K type strain sequencing project: providing services to taxonomists for standard genome sequencing and annotation.</title>
        <authorList>
            <consortium name="The Broad Institute Genomics Platform"/>
            <consortium name="The Broad Institute Genome Sequencing Center for Infectious Disease"/>
            <person name="Wu L."/>
            <person name="Ma J."/>
        </authorList>
    </citation>
    <scope>NUCLEOTIDE SEQUENCE [LARGE SCALE GENOMIC DNA]</scope>
    <source>
        <strain evidence="1 2">NBRC 111368</strain>
    </source>
</reference>
<evidence type="ECO:0000313" key="2">
    <source>
        <dbReference type="Proteomes" id="UP001596328"/>
    </source>
</evidence>
<keyword evidence="1" id="KW-0436">Ligase</keyword>
<accession>A0ABD5S1X4</accession>
<feature type="non-terminal residue" evidence="1">
    <location>
        <position position="1"/>
    </location>
</feature>
<dbReference type="AlphaFoldDB" id="A0ABD5S1X4"/>
<proteinExistence type="predicted"/>
<protein>
    <submittedName>
        <fullName evidence="1">Lipoate--protein ligase family protein</fullName>
    </submittedName>
</protein>
<comment type="caution">
    <text evidence="1">The sequence shown here is derived from an EMBL/GenBank/DDBJ whole genome shotgun (WGS) entry which is preliminary data.</text>
</comment>